<protein>
    <submittedName>
        <fullName evidence="1">Uncharacterized protein</fullName>
    </submittedName>
</protein>
<evidence type="ECO:0000313" key="1">
    <source>
        <dbReference type="EMBL" id="NYJ22722.1"/>
    </source>
</evidence>
<dbReference type="RefSeq" id="WP_179604739.1">
    <property type="nucleotide sequence ID" value="NZ_BAABEH010000001.1"/>
</dbReference>
<proteinExistence type="predicted"/>
<sequence>MAGERDDEDRTPTQDDFVLAIESGPLAEVEIVEADDGSHVDLAVNAVAVDPDTGEPVPVSIALNADDSAYVVAIADEEFVVPLGETAEESSHRRSGLIGALRTLQQLAQRVEEETKGMAKRLAEKFERRGAR</sequence>
<dbReference type="EMBL" id="JACCFL010000001">
    <property type="protein sequence ID" value="NYJ22722.1"/>
    <property type="molecule type" value="Genomic_DNA"/>
</dbReference>
<gene>
    <name evidence="1" type="ORF">HNR13_001009</name>
</gene>
<reference evidence="1 2" key="1">
    <citation type="submission" date="2020-07" db="EMBL/GenBank/DDBJ databases">
        <title>Sequencing the genomes of 1000 actinobacteria strains.</title>
        <authorList>
            <person name="Klenk H.-P."/>
        </authorList>
    </citation>
    <scope>NUCLEOTIDE SEQUENCE [LARGE SCALE GENOMIC DNA]</scope>
    <source>
        <strain evidence="1 2">DSM 15165</strain>
    </source>
</reference>
<evidence type="ECO:0000313" key="2">
    <source>
        <dbReference type="Proteomes" id="UP000578352"/>
    </source>
</evidence>
<dbReference type="AlphaFoldDB" id="A0A853CQM8"/>
<comment type="caution">
    <text evidence="1">The sequence shown here is derived from an EMBL/GenBank/DDBJ whole genome shotgun (WGS) entry which is preliminary data.</text>
</comment>
<accession>A0A853CQM8</accession>
<organism evidence="1 2">
    <name type="scientific">Leifsonia shinshuensis</name>
    <dbReference type="NCBI Taxonomy" id="150026"/>
    <lineage>
        <taxon>Bacteria</taxon>
        <taxon>Bacillati</taxon>
        <taxon>Actinomycetota</taxon>
        <taxon>Actinomycetes</taxon>
        <taxon>Micrococcales</taxon>
        <taxon>Microbacteriaceae</taxon>
        <taxon>Leifsonia</taxon>
    </lineage>
</organism>
<dbReference type="Proteomes" id="UP000578352">
    <property type="component" value="Unassembled WGS sequence"/>
</dbReference>
<name>A0A853CQM8_9MICO</name>